<dbReference type="EMBL" id="JAUJDW010000206">
    <property type="protein sequence ID" value="KAK0612763.1"/>
    <property type="molecule type" value="Genomic_DNA"/>
</dbReference>
<sequence>MPPWFQNIPRDAQSAAALEFIGFTPQAAQEIFAKWSARPDPDINPDELLDYAYSHVRSYDPSETSPGRETMTRMGISTKMQDALTDPEFADIAATEMQQFWIRDTLKINYLTLLQLQRRLKEIESSGQPEEKGNTVA</sequence>
<evidence type="ECO:0000313" key="2">
    <source>
        <dbReference type="Proteomes" id="UP001175001"/>
    </source>
</evidence>
<evidence type="ECO:0000313" key="1">
    <source>
        <dbReference type="EMBL" id="KAK0612763.1"/>
    </source>
</evidence>
<organism evidence="1 2">
    <name type="scientific">Lasiodiplodia hormozganensis</name>
    <dbReference type="NCBI Taxonomy" id="869390"/>
    <lineage>
        <taxon>Eukaryota</taxon>
        <taxon>Fungi</taxon>
        <taxon>Dikarya</taxon>
        <taxon>Ascomycota</taxon>
        <taxon>Pezizomycotina</taxon>
        <taxon>Dothideomycetes</taxon>
        <taxon>Dothideomycetes incertae sedis</taxon>
        <taxon>Botryosphaeriales</taxon>
        <taxon>Botryosphaeriaceae</taxon>
        <taxon>Lasiodiplodia</taxon>
    </lineage>
</organism>
<accession>A0AA39WBP4</accession>
<protein>
    <submittedName>
        <fullName evidence="1">Uncharacterized protein</fullName>
    </submittedName>
</protein>
<reference evidence="1" key="1">
    <citation type="submission" date="2023-06" db="EMBL/GenBank/DDBJ databases">
        <title>Multi-omics analyses reveal the molecular pathogenesis toolkit of Lasiodiplodia hormozganensis, a cross-kingdom pathogen.</title>
        <authorList>
            <person name="Felix C."/>
            <person name="Meneses R."/>
            <person name="Goncalves M.F.M."/>
            <person name="Tilleman L."/>
            <person name="Duarte A.S."/>
            <person name="Jorrin-Novo J.V."/>
            <person name="Van De Peer Y."/>
            <person name="Deforce D."/>
            <person name="Van Nieuwerburgh F."/>
            <person name="Esteves A.C."/>
            <person name="Alves A."/>
        </authorList>
    </citation>
    <scope>NUCLEOTIDE SEQUENCE</scope>
    <source>
        <strain evidence="1">CBS 339.90</strain>
    </source>
</reference>
<dbReference type="AlphaFoldDB" id="A0AA39WBP4"/>
<dbReference type="Proteomes" id="UP001175001">
    <property type="component" value="Unassembled WGS sequence"/>
</dbReference>
<proteinExistence type="predicted"/>
<comment type="caution">
    <text evidence="1">The sequence shown here is derived from an EMBL/GenBank/DDBJ whole genome shotgun (WGS) entry which is preliminary data.</text>
</comment>
<gene>
    <name evidence="1" type="ORF">DIS24_g11955</name>
</gene>
<name>A0AA39WBP4_9PEZI</name>
<keyword evidence="2" id="KW-1185">Reference proteome</keyword>